<gene>
    <name evidence="2" type="ORF">KL86SPO_20054</name>
</gene>
<evidence type="ECO:0000313" key="2">
    <source>
        <dbReference type="EMBL" id="SCM78469.1"/>
    </source>
</evidence>
<sequence>MDSEKPLKDVIKNYVEEYHKCPIYTQIVKYMSVLDKIPDISSQRKSKKQGNAKQGNIHFALE</sequence>
<dbReference type="RefSeq" id="WP_288183101.1">
    <property type="nucleotide sequence ID" value="NZ_LT608335.1"/>
</dbReference>
<accession>A0A212LM24</accession>
<protein>
    <submittedName>
        <fullName evidence="2">Uncharacterized protein</fullName>
    </submittedName>
</protein>
<proteinExistence type="predicted"/>
<name>A0A212LM24_9FIRM</name>
<dbReference type="AlphaFoldDB" id="A0A212LM24"/>
<dbReference type="EMBL" id="FMJE01000002">
    <property type="protein sequence ID" value="SCM78469.1"/>
    <property type="molecule type" value="Genomic_DNA"/>
</dbReference>
<evidence type="ECO:0000256" key="1">
    <source>
        <dbReference type="SAM" id="MobiDB-lite"/>
    </source>
</evidence>
<feature type="region of interest" description="Disordered" evidence="1">
    <location>
        <begin position="41"/>
        <end position="62"/>
    </location>
</feature>
<reference evidence="2" key="1">
    <citation type="submission" date="2016-08" db="EMBL/GenBank/DDBJ databases">
        <authorList>
            <person name="Seilhamer J.J."/>
        </authorList>
    </citation>
    <scope>NUCLEOTIDE SEQUENCE</scope>
    <source>
        <strain evidence="2">86</strain>
    </source>
</reference>
<organism evidence="2">
    <name type="scientific">uncultured Sporomusa sp</name>
    <dbReference type="NCBI Taxonomy" id="307249"/>
    <lineage>
        <taxon>Bacteria</taxon>
        <taxon>Bacillati</taxon>
        <taxon>Bacillota</taxon>
        <taxon>Negativicutes</taxon>
        <taxon>Selenomonadales</taxon>
        <taxon>Sporomusaceae</taxon>
        <taxon>Sporomusa</taxon>
        <taxon>environmental samples</taxon>
    </lineage>
</organism>